<dbReference type="PROSITE" id="PS52016">
    <property type="entry name" value="TONB_DEPENDENT_REC_3"/>
    <property type="match status" value="1"/>
</dbReference>
<dbReference type="Pfam" id="PF00593">
    <property type="entry name" value="TonB_dep_Rec_b-barrel"/>
    <property type="match status" value="1"/>
</dbReference>
<evidence type="ECO:0000256" key="5">
    <source>
        <dbReference type="ARBA" id="ARBA00022729"/>
    </source>
</evidence>
<organism evidence="14 15">
    <name type="scientific">Sphingobacterium allocomposti</name>
    <dbReference type="NCBI Taxonomy" id="415956"/>
    <lineage>
        <taxon>Bacteria</taxon>
        <taxon>Pseudomonadati</taxon>
        <taxon>Bacteroidota</taxon>
        <taxon>Sphingobacteriia</taxon>
        <taxon>Sphingobacteriales</taxon>
        <taxon>Sphingobacteriaceae</taxon>
        <taxon>Sphingobacterium</taxon>
    </lineage>
</organism>
<evidence type="ECO:0000256" key="3">
    <source>
        <dbReference type="ARBA" id="ARBA00022452"/>
    </source>
</evidence>
<comment type="similarity">
    <text evidence="10 11">Belongs to the TonB-dependent receptor family.</text>
</comment>
<comment type="caution">
    <text evidence="14">The sequence shown here is derived from an EMBL/GenBank/DDBJ whole genome shotgun (WGS) entry which is preliminary data.</text>
</comment>
<keyword evidence="2 10" id="KW-0813">Transport</keyword>
<keyword evidence="3 10" id="KW-1134">Transmembrane beta strand</keyword>
<keyword evidence="8 14" id="KW-0675">Receptor</keyword>
<dbReference type="Proteomes" id="UP000325105">
    <property type="component" value="Unassembled WGS sequence"/>
</dbReference>
<proteinExistence type="inferred from homology"/>
<keyword evidence="15" id="KW-1185">Reference proteome</keyword>
<comment type="subcellular location">
    <subcellularLocation>
        <location evidence="1 10">Cell outer membrane</location>
        <topology evidence="1 10">Multi-pass membrane protein</topology>
    </subcellularLocation>
</comment>
<evidence type="ECO:0000256" key="6">
    <source>
        <dbReference type="ARBA" id="ARBA00023077"/>
    </source>
</evidence>
<accession>A0A5S5DMA5</accession>
<gene>
    <name evidence="14" type="ORF">BC792_104213</name>
</gene>
<keyword evidence="4 10" id="KW-0812">Transmembrane</keyword>
<dbReference type="Gene3D" id="2.170.130.10">
    <property type="entry name" value="TonB-dependent receptor, plug domain"/>
    <property type="match status" value="1"/>
</dbReference>
<dbReference type="AlphaFoldDB" id="A0A5S5DMA5"/>
<name>A0A5S5DMA5_9SPHI</name>
<keyword evidence="5" id="KW-0732">Signal</keyword>
<dbReference type="InterPro" id="IPR012910">
    <property type="entry name" value="Plug_dom"/>
</dbReference>
<dbReference type="InterPro" id="IPR039426">
    <property type="entry name" value="TonB-dep_rcpt-like"/>
</dbReference>
<feature type="domain" description="TonB-dependent receptor-like beta-barrel" evidence="12">
    <location>
        <begin position="194"/>
        <end position="602"/>
    </location>
</feature>
<evidence type="ECO:0000313" key="15">
    <source>
        <dbReference type="Proteomes" id="UP000325105"/>
    </source>
</evidence>
<dbReference type="EMBL" id="VNHX01000004">
    <property type="protein sequence ID" value="TYP96981.1"/>
    <property type="molecule type" value="Genomic_DNA"/>
</dbReference>
<protein>
    <submittedName>
        <fullName evidence="14">Iron complex outermembrane receptor protein</fullName>
    </submittedName>
</protein>
<dbReference type="GO" id="GO:0015344">
    <property type="term" value="F:siderophore uptake transmembrane transporter activity"/>
    <property type="evidence" value="ECO:0007669"/>
    <property type="project" value="TreeGrafter"/>
</dbReference>
<dbReference type="Gene3D" id="2.40.170.20">
    <property type="entry name" value="TonB-dependent receptor, beta-barrel domain"/>
    <property type="match status" value="1"/>
</dbReference>
<keyword evidence="9 10" id="KW-0998">Cell outer membrane</keyword>
<evidence type="ECO:0000256" key="11">
    <source>
        <dbReference type="RuleBase" id="RU003357"/>
    </source>
</evidence>
<dbReference type="GO" id="GO:0009279">
    <property type="term" value="C:cell outer membrane"/>
    <property type="evidence" value="ECO:0007669"/>
    <property type="project" value="UniProtKB-SubCell"/>
</dbReference>
<dbReference type="InterPro" id="IPR036942">
    <property type="entry name" value="Beta-barrel_TonB_sf"/>
</dbReference>
<evidence type="ECO:0000259" key="12">
    <source>
        <dbReference type="Pfam" id="PF00593"/>
    </source>
</evidence>
<dbReference type="PANTHER" id="PTHR30069:SF29">
    <property type="entry name" value="HEMOGLOBIN AND HEMOGLOBIN-HAPTOGLOBIN-BINDING PROTEIN 1-RELATED"/>
    <property type="match status" value="1"/>
</dbReference>
<evidence type="ECO:0000256" key="8">
    <source>
        <dbReference type="ARBA" id="ARBA00023170"/>
    </source>
</evidence>
<feature type="domain" description="TonB-dependent receptor plug" evidence="13">
    <location>
        <begin position="59"/>
        <end position="160"/>
    </location>
</feature>
<dbReference type="Pfam" id="PF07715">
    <property type="entry name" value="Plug"/>
    <property type="match status" value="1"/>
</dbReference>
<evidence type="ECO:0000259" key="13">
    <source>
        <dbReference type="Pfam" id="PF07715"/>
    </source>
</evidence>
<evidence type="ECO:0000256" key="4">
    <source>
        <dbReference type="ARBA" id="ARBA00022692"/>
    </source>
</evidence>
<evidence type="ECO:0000256" key="9">
    <source>
        <dbReference type="ARBA" id="ARBA00023237"/>
    </source>
</evidence>
<evidence type="ECO:0000256" key="7">
    <source>
        <dbReference type="ARBA" id="ARBA00023136"/>
    </source>
</evidence>
<reference evidence="14 15" key="1">
    <citation type="submission" date="2019-07" db="EMBL/GenBank/DDBJ databases">
        <title>Genomic Encyclopedia of Archaeal and Bacterial Type Strains, Phase II (KMG-II): from individual species to whole genera.</title>
        <authorList>
            <person name="Goeker M."/>
        </authorList>
    </citation>
    <scope>NUCLEOTIDE SEQUENCE [LARGE SCALE GENOMIC DNA]</scope>
    <source>
        <strain evidence="14 15">DSM 18850</strain>
    </source>
</reference>
<evidence type="ECO:0000256" key="2">
    <source>
        <dbReference type="ARBA" id="ARBA00022448"/>
    </source>
</evidence>
<evidence type="ECO:0000256" key="10">
    <source>
        <dbReference type="PROSITE-ProRule" id="PRU01360"/>
    </source>
</evidence>
<evidence type="ECO:0000256" key="1">
    <source>
        <dbReference type="ARBA" id="ARBA00004571"/>
    </source>
</evidence>
<dbReference type="GO" id="GO:0044718">
    <property type="term" value="P:siderophore transmembrane transport"/>
    <property type="evidence" value="ECO:0007669"/>
    <property type="project" value="TreeGrafter"/>
</dbReference>
<keyword evidence="6 11" id="KW-0798">TonB box</keyword>
<evidence type="ECO:0000313" key="14">
    <source>
        <dbReference type="EMBL" id="TYP96981.1"/>
    </source>
</evidence>
<dbReference type="InterPro" id="IPR000531">
    <property type="entry name" value="Beta-barrel_TonB"/>
</dbReference>
<keyword evidence="7 10" id="KW-0472">Membrane</keyword>
<dbReference type="SUPFAM" id="SSF56935">
    <property type="entry name" value="Porins"/>
    <property type="match status" value="1"/>
</dbReference>
<sequence length="631" mass="71890">MNLPAKNYICAKMKTMLKRTATLLILFPLATWGQDTTNIREVIINQNRLHIPFNKDNRNVEILTGEQVRQLPVRNLNEALSYLNGVDLRQRGPFGTQADVSIDGGSFDQTLVLVNGAKVSDPQTGHHTLNLPIPLDAIDRIEVLRGPAARIYGANALTGAINIITKAIRHSAVQANVYTGSSLKNRAEEEKDGIYYHAGTQVGASWYSEKHQHQLFYNKDRSNGQRYNTASNADRVFYQGGLAIDNGHTMEWLGSYIYNSFGANGFYAAPGDREAHEIVETVFASVASKHRLTDRFFLSPRISNRYTEDDYRYFRDDLSRARSLHYNNAFSAELNSRYETSFGDFGFGLESRFDRINSSNMGNHDRSNHGIYTEFRTEQIEKLSVNVGAYLNYNTQYGWQIYPGFDLGYALTQKWKLVLNAGSSQRIPTFTDLYLNQQGNIGNPALFSEDAWQIEGAIKFTDRHLIGHAGFFYRDIKNFIDWIRASADVPYQPFNMGKNRVNGFNANVLYSIQGHHAVYQINMGYNFLDPTILQPSGFTSKYNVETLKHQAKLLLTMQRPQWNVSVANRFNQRISNKSYFLSDVRIGYTLPNFSIYADAQNIFDVTYIETAAIPMPGRWYTLGVRYEWSKN</sequence>
<dbReference type="PANTHER" id="PTHR30069">
    <property type="entry name" value="TONB-DEPENDENT OUTER MEMBRANE RECEPTOR"/>
    <property type="match status" value="1"/>
</dbReference>
<dbReference type="InterPro" id="IPR037066">
    <property type="entry name" value="Plug_dom_sf"/>
</dbReference>